<dbReference type="Proteomes" id="UP001444661">
    <property type="component" value="Unassembled WGS sequence"/>
</dbReference>
<dbReference type="SUPFAM" id="SSF53098">
    <property type="entry name" value="Ribonuclease H-like"/>
    <property type="match status" value="1"/>
</dbReference>
<feature type="domain" description="RNase H type-1" evidence="2">
    <location>
        <begin position="1"/>
        <end position="98"/>
    </location>
</feature>
<feature type="region of interest" description="Disordered" evidence="1">
    <location>
        <begin position="206"/>
        <end position="239"/>
    </location>
</feature>
<feature type="compositionally biased region" description="Basic and acidic residues" evidence="1">
    <location>
        <begin position="394"/>
        <end position="413"/>
    </location>
</feature>
<proteinExistence type="predicted"/>
<feature type="compositionally biased region" description="Basic residues" evidence="1">
    <location>
        <begin position="220"/>
        <end position="234"/>
    </location>
</feature>
<dbReference type="Pfam" id="PF00075">
    <property type="entry name" value="RNase_H"/>
    <property type="match status" value="1"/>
</dbReference>
<feature type="region of interest" description="Disordered" evidence="1">
    <location>
        <begin position="394"/>
        <end position="437"/>
    </location>
</feature>
<dbReference type="InterPro" id="IPR002156">
    <property type="entry name" value="RNaseH_domain"/>
</dbReference>
<dbReference type="PROSITE" id="PS50879">
    <property type="entry name" value="RNASE_H_1"/>
    <property type="match status" value="1"/>
</dbReference>
<dbReference type="EMBL" id="JAQQWK010000002">
    <property type="protein sequence ID" value="KAK8052604.1"/>
    <property type="molecule type" value="Genomic_DNA"/>
</dbReference>
<dbReference type="InterPro" id="IPR036397">
    <property type="entry name" value="RNaseH_sf"/>
</dbReference>
<dbReference type="Gene3D" id="3.30.420.10">
    <property type="entry name" value="Ribonuclease H-like superfamily/Ribonuclease H"/>
    <property type="match status" value="1"/>
</dbReference>
<gene>
    <name evidence="3" type="ORF">PG993_003989</name>
</gene>
<keyword evidence="4" id="KW-1185">Reference proteome</keyword>
<evidence type="ECO:0000256" key="1">
    <source>
        <dbReference type="SAM" id="MobiDB-lite"/>
    </source>
</evidence>
<organism evidence="3 4">
    <name type="scientific">Apiospora rasikravindrae</name>
    <dbReference type="NCBI Taxonomy" id="990691"/>
    <lineage>
        <taxon>Eukaryota</taxon>
        <taxon>Fungi</taxon>
        <taxon>Dikarya</taxon>
        <taxon>Ascomycota</taxon>
        <taxon>Pezizomycotina</taxon>
        <taxon>Sordariomycetes</taxon>
        <taxon>Xylariomycetidae</taxon>
        <taxon>Amphisphaeriales</taxon>
        <taxon>Apiosporaceae</taxon>
        <taxon>Apiospora</taxon>
    </lineage>
</organism>
<protein>
    <recommendedName>
        <fullName evidence="2">RNase H type-1 domain-containing protein</fullName>
    </recommendedName>
</protein>
<sequence length="437" mass="46523">MRGKSLCIFGLLAASSSGEAALGFLFAAVFLGPGLDSGSDSDSDSDTGFGLGLGLGLDLDLDLDFRQQGINVNIHWIPAHTGVPGNEKADELAKAAAEAPAKAAAAAKNRAPYTAASFAPRSPSPLAQAAPVEAAPAATLDLPRAATLDLPSAATLDLPSAVTLDRPSTATLDRPSTTTLEPTLDLTQETAEAAVALAALAATGATVARPVPQRPSRAQHTPRARTQHTPRGPRRPITNQAPFTTVAAQRMLAKKTTKQRWADEWEGAPHGRALHHQLPRPEKATLFRYQGLKRAVAATVFQMRTGKIGLKDYLWSIRRPGTDSPLCDCGDRQTVRHVLLHCRKYNQLREEVWASAGSGWKGPRPPTSTKEIWESRRAKTAAIFMLRTGLLGRFTREAVEDEPPPRKPPKEPPKGPPPEGAPEGALEAGPLTASRGE</sequence>
<dbReference type="InterPro" id="IPR012337">
    <property type="entry name" value="RNaseH-like_sf"/>
</dbReference>
<accession>A0ABR1U120</accession>
<comment type="caution">
    <text evidence="3">The sequence shown here is derived from an EMBL/GenBank/DDBJ whole genome shotgun (WGS) entry which is preliminary data.</text>
</comment>
<name>A0ABR1U120_9PEZI</name>
<evidence type="ECO:0000313" key="4">
    <source>
        <dbReference type="Proteomes" id="UP001444661"/>
    </source>
</evidence>
<evidence type="ECO:0000313" key="3">
    <source>
        <dbReference type="EMBL" id="KAK8052604.1"/>
    </source>
</evidence>
<feature type="compositionally biased region" description="Low complexity" evidence="1">
    <location>
        <begin position="421"/>
        <end position="430"/>
    </location>
</feature>
<reference evidence="3 4" key="1">
    <citation type="submission" date="2023-01" db="EMBL/GenBank/DDBJ databases">
        <title>Analysis of 21 Apiospora genomes using comparative genomics revels a genus with tremendous synthesis potential of carbohydrate active enzymes and secondary metabolites.</title>
        <authorList>
            <person name="Sorensen T."/>
        </authorList>
    </citation>
    <scope>NUCLEOTIDE SEQUENCE [LARGE SCALE GENOMIC DNA]</scope>
    <source>
        <strain evidence="3 4">CBS 33761</strain>
    </source>
</reference>
<evidence type="ECO:0000259" key="2">
    <source>
        <dbReference type="PROSITE" id="PS50879"/>
    </source>
</evidence>